<comment type="caution">
    <text evidence="1">The sequence shown here is derived from an EMBL/GenBank/DDBJ whole genome shotgun (WGS) entry which is preliminary data.</text>
</comment>
<dbReference type="EMBL" id="JAMXQS010000001">
    <property type="protein sequence ID" value="MCO6048602.1"/>
    <property type="molecule type" value="Genomic_DNA"/>
</dbReference>
<evidence type="ECO:0000313" key="1">
    <source>
        <dbReference type="EMBL" id="MCO6048602.1"/>
    </source>
</evidence>
<proteinExistence type="predicted"/>
<organism evidence="1 2">
    <name type="scientific">Mesorhizobium liriopis</name>
    <dbReference type="NCBI Taxonomy" id="2953882"/>
    <lineage>
        <taxon>Bacteria</taxon>
        <taxon>Pseudomonadati</taxon>
        <taxon>Pseudomonadota</taxon>
        <taxon>Alphaproteobacteria</taxon>
        <taxon>Hyphomicrobiales</taxon>
        <taxon>Phyllobacteriaceae</taxon>
        <taxon>Mesorhizobium</taxon>
    </lineage>
</organism>
<keyword evidence="2" id="KW-1185">Reference proteome</keyword>
<accession>A0ABT1C193</accession>
<protein>
    <submittedName>
        <fullName evidence="1">DUF3750 domain-containing protein</fullName>
    </submittedName>
</protein>
<evidence type="ECO:0000313" key="2">
    <source>
        <dbReference type="Proteomes" id="UP001205906"/>
    </source>
</evidence>
<gene>
    <name evidence="1" type="ORF">NGM99_02205</name>
</gene>
<dbReference type="InterPro" id="IPR022224">
    <property type="entry name" value="DUF3750"/>
</dbReference>
<dbReference type="RefSeq" id="WP_252815488.1">
    <property type="nucleotide sequence ID" value="NZ_JAMXQS010000001.1"/>
</dbReference>
<dbReference type="Pfam" id="PF12570">
    <property type="entry name" value="DUF3750"/>
    <property type="match status" value="1"/>
</dbReference>
<name>A0ABT1C193_9HYPH</name>
<sequence length="254" mass="27992">MWLATRLLLFILVVFILPALATLGWWLMQDRPNSWRSADWSASGVLPVAHSSKDAAVYVMAARTGGLKGAFSVHSWIVTKEAGDKPYVRYDKVGWGSPVRRNNYAPDARWYSNEPVIVRAVTGAEAQALIPKVEAAINSYPYSKSGDYHIWPGPNSNSFVAHVVKTVPELGARMPPNAVGRDWEAGWFAADWYPQSWDLHVTLNGLAGFSLGWGSGVELHFMGLVAGLDFARPAILIPAFGRVELWNSRELAEA</sequence>
<dbReference type="Proteomes" id="UP001205906">
    <property type="component" value="Unassembled WGS sequence"/>
</dbReference>
<reference evidence="1 2" key="1">
    <citation type="submission" date="2022-06" db="EMBL/GenBank/DDBJ databases">
        <title>Mesorhizobium sp. strain RP14 Genome sequencing and assembly.</title>
        <authorList>
            <person name="Kim I."/>
        </authorList>
    </citation>
    <scope>NUCLEOTIDE SEQUENCE [LARGE SCALE GENOMIC DNA]</scope>
    <source>
        <strain evidence="2">RP14(2022)</strain>
    </source>
</reference>